<evidence type="ECO:0000256" key="4">
    <source>
        <dbReference type="ARBA" id="ARBA00022603"/>
    </source>
</evidence>
<comment type="subcellular location">
    <subcellularLocation>
        <location evidence="1 8">Cytoplasm</location>
    </subcellularLocation>
</comment>
<dbReference type="SUPFAM" id="SSF82282">
    <property type="entry name" value="Homocysteine S-methyltransferase"/>
    <property type="match status" value="1"/>
</dbReference>
<dbReference type="InterPro" id="IPR018130">
    <property type="entry name" value="Ribosomal_uS2_CS"/>
</dbReference>
<dbReference type="GO" id="GO:0003735">
    <property type="term" value="F:structural constituent of ribosome"/>
    <property type="evidence" value="ECO:0007669"/>
    <property type="project" value="UniProtKB-UniRule"/>
</dbReference>
<evidence type="ECO:0000256" key="10">
    <source>
        <dbReference type="RuleBase" id="RU003631"/>
    </source>
</evidence>
<dbReference type="InterPro" id="IPR003726">
    <property type="entry name" value="HCY_dom"/>
</dbReference>
<dbReference type="Pfam" id="PF00318">
    <property type="entry name" value="Ribosomal_S2"/>
    <property type="match status" value="2"/>
</dbReference>
<feature type="domain" description="Hcy-binding" evidence="12">
    <location>
        <begin position="12"/>
        <end position="409"/>
    </location>
</feature>
<keyword evidence="7 8" id="KW-0687">Ribonucleoprotein</keyword>
<dbReference type="Pfam" id="PF16122">
    <property type="entry name" value="40S_SA_C"/>
    <property type="match status" value="1"/>
</dbReference>
<dbReference type="AlphaFoldDB" id="A0A5N5QBI5"/>
<evidence type="ECO:0000256" key="7">
    <source>
        <dbReference type="ARBA" id="ARBA00023274"/>
    </source>
</evidence>
<comment type="caution">
    <text evidence="13">The sequence shown here is derived from an EMBL/GenBank/DDBJ whole genome shotgun (WGS) entry which is preliminary data.</text>
</comment>
<dbReference type="InterPro" id="IPR032281">
    <property type="entry name" value="Ribosomal_uS2_C"/>
</dbReference>
<evidence type="ECO:0000256" key="5">
    <source>
        <dbReference type="ARBA" id="ARBA00022679"/>
    </source>
</evidence>
<dbReference type="FunFam" id="3.40.50.10490:FF:000010">
    <property type="entry name" value="40S ribosomal protein S0"/>
    <property type="match status" value="1"/>
</dbReference>
<dbReference type="GO" id="GO:0032259">
    <property type="term" value="P:methylation"/>
    <property type="evidence" value="ECO:0007669"/>
    <property type="project" value="UniProtKB-KW"/>
</dbReference>
<dbReference type="Gene3D" id="3.40.50.10490">
    <property type="entry name" value="Glucose-6-phosphate isomerase like protein, domain 1"/>
    <property type="match status" value="1"/>
</dbReference>
<comment type="function">
    <text evidence="8">Required for the assembly and/or stability of the 40S ribosomal subunit. Required for the processing of the 20S rRNA-precursor to mature 18S rRNA in a late step of the maturation of 40S ribosomal subunits.</text>
</comment>
<evidence type="ECO:0000256" key="8">
    <source>
        <dbReference type="HAMAP-Rule" id="MF_03015"/>
    </source>
</evidence>
<dbReference type="Pfam" id="PF02574">
    <property type="entry name" value="S-methyl_trans"/>
    <property type="match status" value="1"/>
</dbReference>
<dbReference type="InterPro" id="IPR036589">
    <property type="entry name" value="HCY_dom_sf"/>
</dbReference>
<dbReference type="PROSITE" id="PS00963">
    <property type="entry name" value="RIBOSOMAL_S2_2"/>
    <property type="match status" value="1"/>
</dbReference>
<gene>
    <name evidence="8" type="primary">RPS0</name>
    <name evidence="13" type="ORF">CTheo_7425</name>
</gene>
<dbReference type="InterPro" id="IPR027498">
    <property type="entry name" value="Ribosomal_uS2_euk"/>
</dbReference>
<dbReference type="NCBIfam" id="TIGR01012">
    <property type="entry name" value="uS2_euk_arch"/>
    <property type="match status" value="1"/>
</dbReference>
<evidence type="ECO:0000256" key="2">
    <source>
        <dbReference type="ARBA" id="ARBA00006242"/>
    </source>
</evidence>
<keyword evidence="6 8" id="KW-0689">Ribosomal protein</keyword>
<dbReference type="PROSITE" id="PS00962">
    <property type="entry name" value="RIBOSOMAL_S2_1"/>
    <property type="match status" value="1"/>
</dbReference>
<dbReference type="PRINTS" id="PR00395">
    <property type="entry name" value="RIBOSOMALS2"/>
</dbReference>
<name>A0A5N5QBI5_9AGAM</name>
<organism evidence="13 14">
    <name type="scientific">Ceratobasidium theobromae</name>
    <dbReference type="NCBI Taxonomy" id="1582974"/>
    <lineage>
        <taxon>Eukaryota</taxon>
        <taxon>Fungi</taxon>
        <taxon>Dikarya</taxon>
        <taxon>Basidiomycota</taxon>
        <taxon>Agaricomycotina</taxon>
        <taxon>Agaricomycetes</taxon>
        <taxon>Cantharellales</taxon>
        <taxon>Ceratobasidiaceae</taxon>
        <taxon>Ceratobasidium</taxon>
    </lineage>
</organism>
<proteinExistence type="inferred from homology"/>
<dbReference type="GO" id="GO:0000028">
    <property type="term" value="P:ribosomal small subunit assembly"/>
    <property type="evidence" value="ECO:0007669"/>
    <property type="project" value="UniProtKB-UniRule"/>
</dbReference>
<dbReference type="InterPro" id="IPR023591">
    <property type="entry name" value="Ribosomal_uS2_flav_dom_sf"/>
</dbReference>
<keyword evidence="5" id="KW-0808">Transferase</keyword>
<dbReference type="GO" id="GO:0008168">
    <property type="term" value="F:methyltransferase activity"/>
    <property type="evidence" value="ECO:0007669"/>
    <property type="project" value="UniProtKB-KW"/>
</dbReference>
<dbReference type="InterPro" id="IPR001865">
    <property type="entry name" value="Ribosomal_uS2"/>
</dbReference>
<evidence type="ECO:0000256" key="1">
    <source>
        <dbReference type="ARBA" id="ARBA00004496"/>
    </source>
</evidence>
<dbReference type="Gene3D" id="3.20.20.330">
    <property type="entry name" value="Homocysteine-binding-like domain"/>
    <property type="match status" value="1"/>
</dbReference>
<dbReference type="EMBL" id="SSOP01000312">
    <property type="protein sequence ID" value="KAB5589140.1"/>
    <property type="molecule type" value="Genomic_DNA"/>
</dbReference>
<evidence type="ECO:0000313" key="14">
    <source>
        <dbReference type="Proteomes" id="UP000383932"/>
    </source>
</evidence>
<dbReference type="GO" id="GO:0006412">
    <property type="term" value="P:translation"/>
    <property type="evidence" value="ECO:0007669"/>
    <property type="project" value="UniProtKB-UniRule"/>
</dbReference>
<feature type="compositionally biased region" description="Polar residues" evidence="11">
    <location>
        <begin position="720"/>
        <end position="732"/>
    </location>
</feature>
<evidence type="ECO:0000256" key="9">
    <source>
        <dbReference type="PROSITE-ProRule" id="PRU00333"/>
    </source>
</evidence>
<comment type="similarity">
    <text evidence="2 8 10">Belongs to the universal ribosomal protein uS2 family.</text>
</comment>
<comment type="subunit">
    <text evidence="8">Component of the small ribosomal subunit. Mature ribosomes consist of a small (40S) and a large (60S) subunit. The 40S subunit contains about 33 different proteins and 1 molecule of RNA (18S). The 60S subunit contains about 49 different proteins and 3 molecules of RNA (25S, 5.8S and 5S). Interacts with RPS21.</text>
</comment>
<dbReference type="Proteomes" id="UP000383932">
    <property type="component" value="Unassembled WGS sequence"/>
</dbReference>
<evidence type="ECO:0000313" key="13">
    <source>
        <dbReference type="EMBL" id="KAB5589140.1"/>
    </source>
</evidence>
<evidence type="ECO:0000256" key="3">
    <source>
        <dbReference type="ARBA" id="ARBA00022490"/>
    </source>
</evidence>
<accession>A0A5N5QBI5</accession>
<dbReference type="PANTHER" id="PTHR11489">
    <property type="entry name" value="40S RIBOSOMAL PROTEIN SA"/>
    <property type="match status" value="1"/>
</dbReference>
<dbReference type="PROSITE" id="PS50970">
    <property type="entry name" value="HCY"/>
    <property type="match status" value="1"/>
</dbReference>
<reference evidence="13 14" key="1">
    <citation type="journal article" date="2019" name="Fungal Biol. Biotechnol.">
        <title>Draft genome sequence of fastidious pathogen Ceratobasidium theobromae, which causes vascular-streak dieback in Theobroma cacao.</title>
        <authorList>
            <person name="Ali S.S."/>
            <person name="Asman A."/>
            <person name="Shao J."/>
            <person name="Firmansyah A.P."/>
            <person name="Susilo A.W."/>
            <person name="Rosmana A."/>
            <person name="McMahon P."/>
            <person name="Junaid M."/>
            <person name="Guest D."/>
            <person name="Kheng T.Y."/>
            <person name="Meinhardt L.W."/>
            <person name="Bailey B.A."/>
        </authorList>
    </citation>
    <scope>NUCLEOTIDE SEQUENCE [LARGE SCALE GENOMIC DNA]</scope>
    <source>
        <strain evidence="13 14">CT2</strain>
    </source>
</reference>
<dbReference type="CDD" id="cd01425">
    <property type="entry name" value="RPS2"/>
    <property type="match status" value="1"/>
</dbReference>
<feature type="region of interest" description="Disordered" evidence="11">
    <location>
        <begin position="653"/>
        <end position="683"/>
    </location>
</feature>
<feature type="region of interest" description="Disordered" evidence="11">
    <location>
        <begin position="700"/>
        <end position="732"/>
    </location>
</feature>
<dbReference type="InterPro" id="IPR005707">
    <property type="entry name" value="Ribosomal_uS2_euk/arc"/>
</dbReference>
<dbReference type="HAMAP" id="MF_03015">
    <property type="entry name" value="Ribosomal_S2_euk"/>
    <property type="match status" value="1"/>
</dbReference>
<evidence type="ECO:0000256" key="11">
    <source>
        <dbReference type="SAM" id="MobiDB-lite"/>
    </source>
</evidence>
<dbReference type="GO" id="GO:0022627">
    <property type="term" value="C:cytosolic small ribosomal subunit"/>
    <property type="evidence" value="ECO:0007669"/>
    <property type="project" value="UniProtKB-UniRule"/>
</dbReference>
<dbReference type="SUPFAM" id="SSF52313">
    <property type="entry name" value="Ribosomal protein S2"/>
    <property type="match status" value="1"/>
</dbReference>
<dbReference type="OrthoDB" id="261426at2759"/>
<keyword evidence="14" id="KW-1185">Reference proteome</keyword>
<protein>
    <recommendedName>
        <fullName evidence="8">Small ribosomal subunit protein uS2</fullName>
    </recommendedName>
</protein>
<evidence type="ECO:0000259" key="12">
    <source>
        <dbReference type="PROSITE" id="PS50970"/>
    </source>
</evidence>
<comment type="caution">
    <text evidence="9">Lacks conserved residue(s) required for the propagation of feature annotation.</text>
</comment>
<sequence>MVHGGQKQAHDVRLSSRFSIEDIEILDAGLGTTLEDIIHKDISHPLWSAHLIESDPESIVAAHLAFLKAGSSIILTATYQCATETFSRTGYSAKQGEIIMHKAVALAVRARGEYLETQPPTAPVPKIALSLGPYGATLSPAAEFTGIYPPPYGPAHPVTFFPGSQPRLNTQEEREAEDALVQFHFERLHTMASSKETWDTIDMIAFETIPLLREARAIRRAMTLLRETSSSIRHPPWWISFNFPDGALPETNTEGINYTAADAFKACFEQHETTSIIPSAFGINCTQVKHLEKCVSLASKALQDVWDYWFTDGQNIPYSHPLVQKPGPSLVLYPNGGRIYDPTTMSWCPASLKPSGLTDFSEPQIWAIGLVEAVLQGVPTNANVDWSGLVIGAIVSEHPALIIHLSRPQNTITNALTLFNVAGTLVDEWKDGMGKSDGLNAMASKCPAILSPTDEDIQLLLSAQAHLGTKNCDKQMEPYVWKRRADGIHIINIGKTWEKLVFAARIIAAVENPSDVVAISARPYGQRAVLKFAANTGAQAIAGRFTPGNFTNYITRSFKEPRLIIVTDPRVDHQAIREASYVNIPVIALCDTDAPLKFVDVAIPTNNKSRHSIGLVWWLLAREVLRLRGTIPRTPDGWNVMVDMFFYRDPEEVEKEQQEASAKAAPGTTEEATQPVGDWDAAGAGVNAGVATVTADSGGLEWSADPVATTDWSAEPAGTTWGSDPTPDTTWG</sequence>
<keyword evidence="4" id="KW-0489">Methyltransferase</keyword>
<evidence type="ECO:0000256" key="6">
    <source>
        <dbReference type="ARBA" id="ARBA00022980"/>
    </source>
</evidence>
<keyword evidence="3 8" id="KW-0963">Cytoplasm</keyword>